<feature type="active site" description="Charge relay system" evidence="6">
    <location>
        <position position="302"/>
    </location>
</feature>
<dbReference type="EC" id="3.4.21.-" evidence="7"/>
<comment type="similarity">
    <text evidence="1 7">Belongs to the peptidase S1B family.</text>
</comment>
<dbReference type="PRINTS" id="PR00839">
    <property type="entry name" value="V8PROTEASE"/>
</dbReference>
<name>A0A1M5A1G5_9BACL</name>
<dbReference type="InterPro" id="IPR050966">
    <property type="entry name" value="Glutamyl_endopeptidase"/>
</dbReference>
<dbReference type="InterPro" id="IPR008256">
    <property type="entry name" value="Peptidase_S1B"/>
</dbReference>
<dbReference type="InterPro" id="IPR018114">
    <property type="entry name" value="TRYPSIN_HIS"/>
</dbReference>
<dbReference type="InterPro" id="IPR009003">
    <property type="entry name" value="Peptidase_S1_PA"/>
</dbReference>
<dbReference type="AlphaFoldDB" id="A0A1M5A1G5"/>
<dbReference type="GO" id="GO:0004252">
    <property type="term" value="F:serine-type endopeptidase activity"/>
    <property type="evidence" value="ECO:0007669"/>
    <property type="project" value="InterPro"/>
</dbReference>
<gene>
    <name evidence="8" type="ORF">SAMN05444392_111100</name>
</gene>
<sequence>MKGFMRNSIPILLLLILIVSFHVLPSNAQQVNTSKTVLHKGEIEFKDLPKEVQERIKKTPSYGPENTDALKNIDMKKIKELPKHSSIGSDGSIVTDLPKPKVSEKNGFLGSDNEKMDTKNLLNSLVPNNLEITHHTTYPYNAVARLLVEKTPGNYNWCSGFYIDRNTIITAAHCVYNTTTNTPAVNIEYERSPGPTGNPLYEFGATKKFWINSGYVDLPNENGNISDSKYDFAAVQVGKDSANWFGIRNSNHQPGEQILLTGYPSGGEYDASIQYKSLGVISSIENYNGILQTTGYMHDGMSGGPSWNTKVGTTAVIGINSASLSDYSYSFSTRIEGSTYDRIIYWRDLPD</sequence>
<dbReference type="PROSITE" id="PS00134">
    <property type="entry name" value="TRYPSIN_HIS"/>
    <property type="match status" value="1"/>
</dbReference>
<dbReference type="PANTHER" id="PTHR15462:SF8">
    <property type="entry name" value="SERINE PROTEASE"/>
    <property type="match status" value="1"/>
</dbReference>
<reference evidence="8 9" key="1">
    <citation type="submission" date="2016-11" db="EMBL/GenBank/DDBJ databases">
        <authorList>
            <person name="Jaros S."/>
            <person name="Januszkiewicz K."/>
            <person name="Wedrychowicz H."/>
        </authorList>
    </citation>
    <scope>NUCLEOTIDE SEQUENCE [LARGE SCALE GENOMIC DNA]</scope>
    <source>
        <strain evidence="8 9">DSM 44666</strain>
    </source>
</reference>
<evidence type="ECO:0000256" key="3">
    <source>
        <dbReference type="ARBA" id="ARBA00022729"/>
    </source>
</evidence>
<dbReference type="STRING" id="112248.SAMN05444392_111100"/>
<evidence type="ECO:0000313" key="8">
    <source>
        <dbReference type="EMBL" id="SHF24180.1"/>
    </source>
</evidence>
<evidence type="ECO:0000313" key="9">
    <source>
        <dbReference type="Proteomes" id="UP000184476"/>
    </source>
</evidence>
<evidence type="ECO:0000256" key="4">
    <source>
        <dbReference type="ARBA" id="ARBA00022801"/>
    </source>
</evidence>
<protein>
    <recommendedName>
        <fullName evidence="7">Serine protease</fullName>
        <ecNumber evidence="7">3.4.21.-</ecNumber>
    </recommendedName>
</protein>
<keyword evidence="4 7" id="KW-0378">Hydrolase</keyword>
<keyword evidence="9" id="KW-1185">Reference proteome</keyword>
<proteinExistence type="inferred from homology"/>
<accession>A0A1M5A1G5</accession>
<dbReference type="Proteomes" id="UP000184476">
    <property type="component" value="Unassembled WGS sequence"/>
</dbReference>
<dbReference type="PANTHER" id="PTHR15462">
    <property type="entry name" value="SERINE PROTEASE"/>
    <property type="match status" value="1"/>
</dbReference>
<evidence type="ECO:0000256" key="7">
    <source>
        <dbReference type="RuleBase" id="RU004296"/>
    </source>
</evidence>
<evidence type="ECO:0000256" key="2">
    <source>
        <dbReference type="ARBA" id="ARBA00022670"/>
    </source>
</evidence>
<evidence type="ECO:0000256" key="1">
    <source>
        <dbReference type="ARBA" id="ARBA00008764"/>
    </source>
</evidence>
<keyword evidence="2 7" id="KW-0645">Protease</keyword>
<evidence type="ECO:0000256" key="5">
    <source>
        <dbReference type="ARBA" id="ARBA00022825"/>
    </source>
</evidence>
<dbReference type="Gene3D" id="2.40.10.10">
    <property type="entry name" value="Trypsin-like serine proteases"/>
    <property type="match status" value="2"/>
</dbReference>
<keyword evidence="5 7" id="KW-0720">Serine protease</keyword>
<dbReference type="EMBL" id="FQVL01000011">
    <property type="protein sequence ID" value="SHF24180.1"/>
    <property type="molecule type" value="Genomic_DNA"/>
</dbReference>
<organism evidence="8 9">
    <name type="scientific">Seinonella peptonophila</name>
    <dbReference type="NCBI Taxonomy" id="112248"/>
    <lineage>
        <taxon>Bacteria</taxon>
        <taxon>Bacillati</taxon>
        <taxon>Bacillota</taxon>
        <taxon>Bacilli</taxon>
        <taxon>Bacillales</taxon>
        <taxon>Thermoactinomycetaceae</taxon>
        <taxon>Seinonella</taxon>
    </lineage>
</organism>
<dbReference type="InterPro" id="IPR043504">
    <property type="entry name" value="Peptidase_S1_PA_chymotrypsin"/>
</dbReference>
<feature type="active site" description="Charge relay system" evidence="6">
    <location>
        <position position="173"/>
    </location>
</feature>
<dbReference type="Pfam" id="PF13365">
    <property type="entry name" value="Trypsin_2"/>
    <property type="match status" value="1"/>
</dbReference>
<dbReference type="GO" id="GO:0006508">
    <property type="term" value="P:proteolysis"/>
    <property type="evidence" value="ECO:0007669"/>
    <property type="project" value="UniProtKB-KW"/>
</dbReference>
<feature type="active site" description="Charge relay system" evidence="6">
    <location>
        <position position="217"/>
    </location>
</feature>
<evidence type="ECO:0000256" key="6">
    <source>
        <dbReference type="PIRSR" id="PIRSR608256-1"/>
    </source>
</evidence>
<keyword evidence="3" id="KW-0732">Signal</keyword>
<dbReference type="SUPFAM" id="SSF50494">
    <property type="entry name" value="Trypsin-like serine proteases"/>
    <property type="match status" value="1"/>
</dbReference>